<evidence type="ECO:0000256" key="5">
    <source>
        <dbReference type="ARBA" id="ARBA00037982"/>
    </source>
</evidence>
<dbReference type="Proteomes" id="UP000650467">
    <property type="component" value="Unassembled WGS sequence"/>
</dbReference>
<comment type="caution">
    <text evidence="9">The sequence shown here is derived from an EMBL/GenBank/DDBJ whole genome shotgun (WGS) entry which is preliminary data.</text>
</comment>
<dbReference type="GO" id="GO:0004672">
    <property type="term" value="F:protein kinase activity"/>
    <property type="evidence" value="ECO:0007669"/>
    <property type="project" value="InterPro"/>
</dbReference>
<evidence type="ECO:0000256" key="7">
    <source>
        <dbReference type="SAM" id="MobiDB-lite"/>
    </source>
</evidence>
<organism evidence="9 10">
    <name type="scientific">Chlamydomonas incerta</name>
    <dbReference type="NCBI Taxonomy" id="51695"/>
    <lineage>
        <taxon>Eukaryota</taxon>
        <taxon>Viridiplantae</taxon>
        <taxon>Chlorophyta</taxon>
        <taxon>core chlorophytes</taxon>
        <taxon>Chlorophyceae</taxon>
        <taxon>CS clade</taxon>
        <taxon>Chlamydomonadales</taxon>
        <taxon>Chlamydomonadaceae</taxon>
        <taxon>Chlamydomonas</taxon>
    </lineage>
</organism>
<dbReference type="SMART" id="SM00220">
    <property type="entry name" value="S_TKc"/>
    <property type="match status" value="1"/>
</dbReference>
<dbReference type="PANTHER" id="PTHR11042">
    <property type="entry name" value="EUKARYOTIC TRANSLATION INITIATION FACTOR 2-ALPHA KINASE EIF2-ALPHA KINASE -RELATED"/>
    <property type="match status" value="1"/>
</dbReference>
<protein>
    <recommendedName>
        <fullName evidence="8">Protein kinase domain-containing protein</fullName>
    </recommendedName>
</protein>
<dbReference type="PROSITE" id="PS00107">
    <property type="entry name" value="PROTEIN_KINASE_ATP"/>
    <property type="match status" value="1"/>
</dbReference>
<feature type="domain" description="Protein kinase" evidence="8">
    <location>
        <begin position="164"/>
        <end position="537"/>
    </location>
</feature>
<dbReference type="InterPro" id="IPR050339">
    <property type="entry name" value="CC_SR_Kinase"/>
</dbReference>
<evidence type="ECO:0000313" key="10">
    <source>
        <dbReference type="Proteomes" id="UP000650467"/>
    </source>
</evidence>
<feature type="binding site" evidence="6">
    <location>
        <position position="196"/>
    </location>
    <ligand>
        <name>ATP</name>
        <dbReference type="ChEBI" id="CHEBI:30616"/>
    </ligand>
</feature>
<keyword evidence="3" id="KW-0418">Kinase</keyword>
<evidence type="ECO:0000256" key="3">
    <source>
        <dbReference type="ARBA" id="ARBA00022777"/>
    </source>
</evidence>
<dbReference type="GO" id="GO:0005737">
    <property type="term" value="C:cytoplasm"/>
    <property type="evidence" value="ECO:0007669"/>
    <property type="project" value="TreeGrafter"/>
</dbReference>
<dbReference type="EMBL" id="JAEHOC010000002">
    <property type="protein sequence ID" value="KAG2444803.1"/>
    <property type="molecule type" value="Genomic_DNA"/>
</dbReference>
<sequence length="540" mass="54533">MLARAPGGVLERLCAAGGAVATAAGAAPAALGLLELGARGAAQLCREQHSTEQQSTQPGSAAAAAAATAMGRLAPELAAVEAAGSDRTPLPVALPSLPLEVVGCSQAGAPALALGSCAASAVHGAAWRSDSGGPLPRASSAASSQFVEAQGLAAYLTRHGLASCVAVRELGRGSFGRVEQVEVLLPGGCSMPAVRKTLLLPRPRPPAGQTLLLPPRRKRGLHRSLAALLHNEVAGLQAAAGAGAHAVRLYDWSAPAAEAGPHQLLLEYVPGVSLAAHLDRLAWDEEQRDFDVLLSGGKKKKKKDKRPDCDAAPPTPFTAALHSGPTLLPDPQLRALAVAMLRTLQSMHGNGYCHADIKPENIIVDTSRCSAGTGRSSNSGSSPWCGGGGASGGASRGLSSSASSGPSSCSPCHGSSSCSPRFVVCDMGLATRPDGEGVIRRIGGTRDYASPEVRAHLSGSAPEHAVTLAADMASVGLVLADAAYSHATCGGLRAFANGECGLPPQVPTGLVDLVARLTARQPAARPSPSEALAHPWLSGA</sequence>
<dbReference type="InterPro" id="IPR017441">
    <property type="entry name" value="Protein_kinase_ATP_BS"/>
</dbReference>
<dbReference type="PROSITE" id="PS50011">
    <property type="entry name" value="PROTEIN_KINASE_DOM"/>
    <property type="match status" value="1"/>
</dbReference>
<evidence type="ECO:0000256" key="4">
    <source>
        <dbReference type="ARBA" id="ARBA00022840"/>
    </source>
</evidence>
<keyword evidence="4 6" id="KW-0067">ATP-binding</keyword>
<comment type="similarity">
    <text evidence="5">Belongs to the protein kinase superfamily. Ser/Thr protein kinase family. GCN2 subfamily.</text>
</comment>
<dbReference type="SUPFAM" id="SSF56112">
    <property type="entry name" value="Protein kinase-like (PK-like)"/>
    <property type="match status" value="1"/>
</dbReference>
<evidence type="ECO:0000256" key="1">
    <source>
        <dbReference type="ARBA" id="ARBA00022679"/>
    </source>
</evidence>
<dbReference type="OrthoDB" id="5337378at2759"/>
<name>A0A836B1R9_CHLIN</name>
<dbReference type="GO" id="GO:0005524">
    <property type="term" value="F:ATP binding"/>
    <property type="evidence" value="ECO:0007669"/>
    <property type="project" value="UniProtKB-UniRule"/>
</dbReference>
<dbReference type="InterPro" id="IPR011009">
    <property type="entry name" value="Kinase-like_dom_sf"/>
</dbReference>
<feature type="compositionally biased region" description="Low complexity" evidence="7">
    <location>
        <begin position="370"/>
        <end position="384"/>
    </location>
</feature>
<dbReference type="InterPro" id="IPR000719">
    <property type="entry name" value="Prot_kinase_dom"/>
</dbReference>
<dbReference type="Gene3D" id="1.10.510.10">
    <property type="entry name" value="Transferase(Phosphotransferase) domain 1"/>
    <property type="match status" value="1"/>
</dbReference>
<dbReference type="AlphaFoldDB" id="A0A836B1R9"/>
<dbReference type="InterPro" id="IPR008271">
    <property type="entry name" value="Ser/Thr_kinase_AS"/>
</dbReference>
<keyword evidence="2 6" id="KW-0547">Nucleotide-binding</keyword>
<proteinExistence type="inferred from homology"/>
<reference evidence="9" key="1">
    <citation type="journal article" date="2020" name="bioRxiv">
        <title>Comparative genomics of Chlamydomonas.</title>
        <authorList>
            <person name="Craig R.J."/>
            <person name="Hasan A.R."/>
            <person name="Ness R.W."/>
            <person name="Keightley P.D."/>
        </authorList>
    </citation>
    <scope>NUCLEOTIDE SEQUENCE</scope>
    <source>
        <strain evidence="9">SAG 7.73</strain>
    </source>
</reference>
<keyword evidence="10" id="KW-1185">Reference proteome</keyword>
<dbReference type="PROSITE" id="PS00108">
    <property type="entry name" value="PROTEIN_KINASE_ST"/>
    <property type="match status" value="1"/>
</dbReference>
<keyword evidence="1" id="KW-0808">Transferase</keyword>
<evidence type="ECO:0000313" key="9">
    <source>
        <dbReference type="EMBL" id="KAG2444803.1"/>
    </source>
</evidence>
<gene>
    <name evidence="9" type="ORF">HXX76_001545</name>
</gene>
<dbReference type="InterPro" id="IPR002575">
    <property type="entry name" value="Aminoglycoside_PTrfase"/>
</dbReference>
<dbReference type="GO" id="GO:0005634">
    <property type="term" value="C:nucleus"/>
    <property type="evidence" value="ECO:0007669"/>
    <property type="project" value="TreeGrafter"/>
</dbReference>
<feature type="region of interest" description="Disordered" evidence="7">
    <location>
        <begin position="297"/>
        <end position="324"/>
    </location>
</feature>
<feature type="region of interest" description="Disordered" evidence="7">
    <location>
        <begin position="370"/>
        <end position="390"/>
    </location>
</feature>
<accession>A0A836B1R9</accession>
<evidence type="ECO:0000256" key="2">
    <source>
        <dbReference type="ARBA" id="ARBA00022741"/>
    </source>
</evidence>
<evidence type="ECO:0000259" key="8">
    <source>
        <dbReference type="PROSITE" id="PS50011"/>
    </source>
</evidence>
<evidence type="ECO:0000256" key="6">
    <source>
        <dbReference type="PROSITE-ProRule" id="PRU10141"/>
    </source>
</evidence>
<dbReference type="PANTHER" id="PTHR11042:SF186">
    <property type="entry name" value="KINASE, PUTATIVE-RELATED"/>
    <property type="match status" value="1"/>
</dbReference>
<dbReference type="Pfam" id="PF01636">
    <property type="entry name" value="APH"/>
    <property type="match status" value="1"/>
</dbReference>